<organism evidence="2 3">
    <name type="scientific">Recurvomyces mirabilis</name>
    <dbReference type="NCBI Taxonomy" id="574656"/>
    <lineage>
        <taxon>Eukaryota</taxon>
        <taxon>Fungi</taxon>
        <taxon>Dikarya</taxon>
        <taxon>Ascomycota</taxon>
        <taxon>Pezizomycotina</taxon>
        <taxon>Dothideomycetes</taxon>
        <taxon>Dothideomycetidae</taxon>
        <taxon>Mycosphaerellales</taxon>
        <taxon>Teratosphaeriaceae</taxon>
        <taxon>Recurvomyces</taxon>
    </lineage>
</organism>
<evidence type="ECO:0000313" key="2">
    <source>
        <dbReference type="EMBL" id="KAK3669727.1"/>
    </source>
</evidence>
<gene>
    <name evidence="2" type="ORF">LTR78_010410</name>
</gene>
<sequence>MHYIRLRASDWTLSLRDTTGTKNLLLACEEAFRNSCLLQPAPLILCIEFTKIQSTPFRIIRDENEPRSIVQFKSFTAEDYKKIKQKEHGKEHKQISKIKYHQLNAGSDTMLQANSTDTVLTNGFGPVRDAKQGSVLTPSELFRVGSDYDCEMASLLSLTTEPQELSRERSDYSTSPASINELFEAADLSLNYSAPRAAQLFDTISRLEFASDSGGISTFPDDVFTQDTGTASTREVAPGTLEPGISATDGRLSYHINEPRVSRSGARANFAVLTDPCRMDYGRTPVTTRTVALDGTDDSFESLHPPQSSSIPLLPSEANTELDQGCAQEKDSLPHHLRSTAGLSWARIAPYFPRTTKSELRRRFAENMASTMQHGKDIVPPKRKRGRPPNPNGRNIWMSYFEAIDPMLADRPLSRRSCPRKL</sequence>
<dbReference type="AlphaFoldDB" id="A0AAE0WGW9"/>
<keyword evidence="3" id="KW-1185">Reference proteome</keyword>
<feature type="region of interest" description="Disordered" evidence="1">
    <location>
        <begin position="368"/>
        <end position="394"/>
    </location>
</feature>
<protein>
    <submittedName>
        <fullName evidence="2">Uncharacterized protein</fullName>
    </submittedName>
</protein>
<comment type="caution">
    <text evidence="2">The sequence shown here is derived from an EMBL/GenBank/DDBJ whole genome shotgun (WGS) entry which is preliminary data.</text>
</comment>
<evidence type="ECO:0000313" key="3">
    <source>
        <dbReference type="Proteomes" id="UP001274830"/>
    </source>
</evidence>
<proteinExistence type="predicted"/>
<dbReference type="EMBL" id="JAUTXT010000074">
    <property type="protein sequence ID" value="KAK3669727.1"/>
    <property type="molecule type" value="Genomic_DNA"/>
</dbReference>
<accession>A0AAE0WGW9</accession>
<dbReference type="Proteomes" id="UP001274830">
    <property type="component" value="Unassembled WGS sequence"/>
</dbReference>
<reference evidence="2" key="1">
    <citation type="submission" date="2023-07" db="EMBL/GenBank/DDBJ databases">
        <title>Black Yeasts Isolated from many extreme environments.</title>
        <authorList>
            <person name="Coleine C."/>
            <person name="Stajich J.E."/>
            <person name="Selbmann L."/>
        </authorList>
    </citation>
    <scope>NUCLEOTIDE SEQUENCE</scope>
    <source>
        <strain evidence="2">CCFEE 5485</strain>
    </source>
</reference>
<name>A0AAE0WGW9_9PEZI</name>
<evidence type="ECO:0000256" key="1">
    <source>
        <dbReference type="SAM" id="MobiDB-lite"/>
    </source>
</evidence>